<comment type="caution">
    <text evidence="2">The sequence shown here is derived from an EMBL/GenBank/DDBJ whole genome shotgun (WGS) entry which is preliminary data.</text>
</comment>
<sequence>MRTLKQFTVFMMIASFVSITACKSDDDGGNPAASGGSSGIITAKIDGNSFQSLEITSTASQVSAGPNTTVTLQGNSSTQGVSMIINTFDGVGTYELTDSNVFIVASYIEPNVSNPTATQTWSAPYQNSGVVGEIKVSEDTDTNIKGTFSFQCKNMNDDTVKNITEGTFNLTKQIF</sequence>
<evidence type="ECO:0000313" key="3">
    <source>
        <dbReference type="Proteomes" id="UP000324358"/>
    </source>
</evidence>
<evidence type="ECO:0000256" key="1">
    <source>
        <dbReference type="SAM" id="SignalP"/>
    </source>
</evidence>
<dbReference type="InterPro" id="IPR046219">
    <property type="entry name" value="DUF6252"/>
</dbReference>
<feature type="signal peptide" evidence="1">
    <location>
        <begin position="1"/>
        <end position="20"/>
    </location>
</feature>
<dbReference type="EMBL" id="VSKL01000003">
    <property type="protein sequence ID" value="TYB72871.1"/>
    <property type="molecule type" value="Genomic_DNA"/>
</dbReference>
<dbReference type="PROSITE" id="PS51257">
    <property type="entry name" value="PROKAR_LIPOPROTEIN"/>
    <property type="match status" value="1"/>
</dbReference>
<keyword evidence="3" id="KW-1185">Reference proteome</keyword>
<name>A0A5D0QW10_9FLAO</name>
<gene>
    <name evidence="2" type="ORF">ES675_10030</name>
</gene>
<dbReference type="Pfam" id="PF19765">
    <property type="entry name" value="DUF6252"/>
    <property type="match status" value="1"/>
</dbReference>
<accession>A0A5D0QW10</accession>
<dbReference type="OrthoDB" id="824283at2"/>
<reference evidence="2 3" key="1">
    <citation type="submission" date="2019-08" db="EMBL/GenBank/DDBJ databases">
        <title>Genomes of Antarctic Bizionia species.</title>
        <authorList>
            <person name="Bowman J.P."/>
        </authorList>
    </citation>
    <scope>NUCLEOTIDE SEQUENCE [LARGE SCALE GENOMIC DNA]</scope>
    <source>
        <strain evidence="2 3">APA-1</strain>
    </source>
</reference>
<feature type="chain" id="PRO_5022762267" description="Lipocalin-like domain-containing protein" evidence="1">
    <location>
        <begin position="21"/>
        <end position="175"/>
    </location>
</feature>
<dbReference type="AlphaFoldDB" id="A0A5D0QW10"/>
<proteinExistence type="predicted"/>
<organism evidence="2 3">
    <name type="scientific">Bizionia algoritergicola</name>
    <dbReference type="NCBI Taxonomy" id="291187"/>
    <lineage>
        <taxon>Bacteria</taxon>
        <taxon>Pseudomonadati</taxon>
        <taxon>Bacteroidota</taxon>
        <taxon>Flavobacteriia</taxon>
        <taxon>Flavobacteriales</taxon>
        <taxon>Flavobacteriaceae</taxon>
        <taxon>Bizionia</taxon>
    </lineage>
</organism>
<protein>
    <recommendedName>
        <fullName evidence="4">Lipocalin-like domain-containing protein</fullName>
    </recommendedName>
</protein>
<evidence type="ECO:0000313" key="2">
    <source>
        <dbReference type="EMBL" id="TYB72871.1"/>
    </source>
</evidence>
<evidence type="ECO:0008006" key="4">
    <source>
        <dbReference type="Google" id="ProtNLM"/>
    </source>
</evidence>
<dbReference type="Proteomes" id="UP000324358">
    <property type="component" value="Unassembled WGS sequence"/>
</dbReference>
<keyword evidence="1" id="KW-0732">Signal</keyword>
<dbReference type="RefSeq" id="WP_066251887.1">
    <property type="nucleotide sequence ID" value="NZ_VSKL01000003.1"/>
</dbReference>